<gene>
    <name evidence="1" type="ORF">BDN70DRAFT_992745</name>
</gene>
<reference evidence="1" key="1">
    <citation type="submission" date="2020-11" db="EMBL/GenBank/DDBJ databases">
        <authorList>
            <consortium name="DOE Joint Genome Institute"/>
            <person name="Ahrendt S."/>
            <person name="Riley R."/>
            <person name="Andreopoulos W."/>
            <person name="Labutti K."/>
            <person name="Pangilinan J."/>
            <person name="Ruiz-Duenas F.J."/>
            <person name="Barrasa J.M."/>
            <person name="Sanchez-Garcia M."/>
            <person name="Camarero S."/>
            <person name="Miyauchi S."/>
            <person name="Serrano A."/>
            <person name="Linde D."/>
            <person name="Babiker R."/>
            <person name="Drula E."/>
            <person name="Ayuso-Fernandez I."/>
            <person name="Pacheco R."/>
            <person name="Padilla G."/>
            <person name="Ferreira P."/>
            <person name="Barriuso J."/>
            <person name="Kellner H."/>
            <person name="Castanera R."/>
            <person name="Alfaro M."/>
            <person name="Ramirez L."/>
            <person name="Pisabarro A.G."/>
            <person name="Kuo A."/>
            <person name="Tritt A."/>
            <person name="Lipzen A."/>
            <person name="He G."/>
            <person name="Yan M."/>
            <person name="Ng V."/>
            <person name="Cullen D."/>
            <person name="Martin F."/>
            <person name="Rosso M.-N."/>
            <person name="Henrissat B."/>
            <person name="Hibbett D."/>
            <person name="Martinez A.T."/>
            <person name="Grigoriev I.V."/>
        </authorList>
    </citation>
    <scope>NUCLEOTIDE SEQUENCE</scope>
    <source>
        <strain evidence="1">CIRM-BRFM 674</strain>
    </source>
</reference>
<dbReference type="EMBL" id="MU155195">
    <property type="protein sequence ID" value="KAF9480403.1"/>
    <property type="molecule type" value="Genomic_DNA"/>
</dbReference>
<organism evidence="1 2">
    <name type="scientific">Pholiota conissans</name>
    <dbReference type="NCBI Taxonomy" id="109636"/>
    <lineage>
        <taxon>Eukaryota</taxon>
        <taxon>Fungi</taxon>
        <taxon>Dikarya</taxon>
        <taxon>Basidiomycota</taxon>
        <taxon>Agaricomycotina</taxon>
        <taxon>Agaricomycetes</taxon>
        <taxon>Agaricomycetidae</taxon>
        <taxon>Agaricales</taxon>
        <taxon>Agaricineae</taxon>
        <taxon>Strophariaceae</taxon>
        <taxon>Pholiota</taxon>
    </lineage>
</organism>
<name>A0A9P5Z4A7_9AGAR</name>
<dbReference type="Proteomes" id="UP000807469">
    <property type="component" value="Unassembled WGS sequence"/>
</dbReference>
<protein>
    <recommendedName>
        <fullName evidence="3">F-box domain-containing protein</fullName>
    </recommendedName>
</protein>
<keyword evidence="2" id="KW-1185">Reference proteome</keyword>
<sequence>MSIPTHNRPHLGRAVSDLPYDVLREIFLHCLPQYPLNVDVRQPNMQVAPMLLCHVCSSWRFVALSSPQLWARLSCRLTLFEDNDNEEIPRFLKTQIEFLQWWKQNQGAISPFLSIELESTYCNSIYLKTEECLIASDSMNFLLAWIASAQYLDIDPFLWEEFDRILHQDDTYPSMVHTLIRRMYWTDEGSPVPNVPYLKYSCISSLSKLRRLCITEAILPGSMLFHNATIPTQWTTLTHISLYKVDISHKFWFAILRATPNLQWAYLEIEYVVTDTPSDIAKYVHHHLNTLFIVFHYLHSPHIFPLCKFFSGLELPALRKLSISSDADSWNDDTSTLDLVAASQSAQGVETLFLGKGFLCAGDPVQMNLKALIHAPLWVYLPRLSHLQVQITPGITFRGPTANDQMDVFLRNFLTPDQHWVDLGSEGYTTPIRKLTFITDDAQLDSVVELAASRFQELAKRTPDIEFQLASELETQAASDAWKAWGAIA</sequence>
<comment type="caution">
    <text evidence="1">The sequence shown here is derived from an EMBL/GenBank/DDBJ whole genome shotgun (WGS) entry which is preliminary data.</text>
</comment>
<evidence type="ECO:0000313" key="2">
    <source>
        <dbReference type="Proteomes" id="UP000807469"/>
    </source>
</evidence>
<dbReference type="AlphaFoldDB" id="A0A9P5Z4A7"/>
<evidence type="ECO:0008006" key="3">
    <source>
        <dbReference type="Google" id="ProtNLM"/>
    </source>
</evidence>
<proteinExistence type="predicted"/>
<dbReference type="SUPFAM" id="SSF52047">
    <property type="entry name" value="RNI-like"/>
    <property type="match status" value="1"/>
</dbReference>
<dbReference type="OrthoDB" id="3365698at2759"/>
<accession>A0A9P5Z4A7</accession>
<evidence type="ECO:0000313" key="1">
    <source>
        <dbReference type="EMBL" id="KAF9480403.1"/>
    </source>
</evidence>